<name>A0AC34PZF8_9BILA</name>
<evidence type="ECO:0000313" key="1">
    <source>
        <dbReference type="Proteomes" id="UP000887576"/>
    </source>
</evidence>
<accession>A0AC34PZF8</accession>
<reference evidence="2" key="1">
    <citation type="submission" date="2022-11" db="UniProtKB">
        <authorList>
            <consortium name="WormBaseParasite"/>
        </authorList>
    </citation>
    <scope>IDENTIFICATION</scope>
</reference>
<dbReference type="WBParaSite" id="JU765_v2.g11436.t2">
    <property type="protein sequence ID" value="JU765_v2.g11436.t2"/>
    <property type="gene ID" value="JU765_v2.g11436"/>
</dbReference>
<evidence type="ECO:0000313" key="2">
    <source>
        <dbReference type="WBParaSite" id="JU765_v2.g11436.t2"/>
    </source>
</evidence>
<protein>
    <submittedName>
        <fullName evidence="2">Globin family profile domain-containing protein</fullName>
    </submittedName>
</protein>
<organism evidence="1 2">
    <name type="scientific">Panagrolaimus sp. JU765</name>
    <dbReference type="NCBI Taxonomy" id="591449"/>
    <lineage>
        <taxon>Eukaryota</taxon>
        <taxon>Metazoa</taxon>
        <taxon>Ecdysozoa</taxon>
        <taxon>Nematoda</taxon>
        <taxon>Chromadorea</taxon>
        <taxon>Rhabditida</taxon>
        <taxon>Tylenchina</taxon>
        <taxon>Panagrolaimomorpha</taxon>
        <taxon>Panagrolaimoidea</taxon>
        <taxon>Panagrolaimidae</taxon>
        <taxon>Panagrolaimus</taxon>
    </lineage>
</organism>
<sequence length="325" mass="37637">MTWDVFDMLHLRENSMTSVWKNFTNVEKLLLKNSFQKCCQNPNFGCLIIIGLLKDKHDVFKSLLPTKKETVITCPEILRKEYPRAIKIGDAIVNFFREIINGIYNETMTPREVINKCRLIGAKHKRIKVEFNASNWMSVKRVIVETVVKLNEKTSSPAKFLKKITKVDDNFQLRIVWQHFAKIVIKNMKSGFLDIINGIYDETMTPREVINKCRLIGAKHKRIKVEFNASNWMSVKRVIVETVIKLNEKTSSPAKFLKKITKVDDNFQLRIVWQHFAKIVIKNMKSGFLDSAAHGPEFVENQSVYDITFKTSDSVSSDLSTDVFL</sequence>
<dbReference type="Proteomes" id="UP000887576">
    <property type="component" value="Unplaced"/>
</dbReference>
<proteinExistence type="predicted"/>